<dbReference type="Proteomes" id="UP000060016">
    <property type="component" value="Chromosome"/>
</dbReference>
<dbReference type="AlphaFoldDB" id="A0A0K1RDU6"/>
<dbReference type="Pfam" id="PF20013">
    <property type="entry name" value="GAP1-N2"/>
    <property type="match status" value="1"/>
</dbReference>
<evidence type="ECO:0000313" key="5">
    <source>
        <dbReference type="Proteomes" id="UP000060016"/>
    </source>
</evidence>
<evidence type="ECO:0000313" key="4">
    <source>
        <dbReference type="EMBL" id="AKV59589.1"/>
    </source>
</evidence>
<feature type="region of interest" description="Disordered" evidence="1">
    <location>
        <begin position="306"/>
        <end position="326"/>
    </location>
</feature>
<protein>
    <submittedName>
        <fullName evidence="4">Uncharacterized protein</fullName>
    </submittedName>
</protein>
<dbReference type="InterPro" id="IPR045401">
    <property type="entry name" value="GAP1-M"/>
</dbReference>
<proteinExistence type="predicted"/>
<dbReference type="Pfam" id="PF20014">
    <property type="entry name" value="GAP1-M"/>
    <property type="match status" value="1"/>
</dbReference>
<dbReference type="InterPro" id="IPR045402">
    <property type="entry name" value="GAP1-N2"/>
</dbReference>
<feature type="domain" description="GTPase-associated protein 1 N-terminal" evidence="2">
    <location>
        <begin position="12"/>
        <end position="147"/>
    </location>
</feature>
<accession>A0A0K1RDU6</accession>
<keyword evidence="5" id="KW-1185">Reference proteome</keyword>
<evidence type="ECO:0000256" key="1">
    <source>
        <dbReference type="SAM" id="MobiDB-lite"/>
    </source>
</evidence>
<sequence length="326" mass="36684">MVEQQTQQRTRWSQLTYASFGPGMGDGWGFGPSRNVHPKDEEFVNHFVRGSLKAVQEVSDFLTSDEVEQLPIRMEYIPWYERAVFLHTRPAGKDSSGRQGNTFTHIYVDHAAQVDNSTLIYPIQAYHSPDFRMPFLSKRVDGVELSEDNNGPDAGPHFDIDLAWEIIRSMFMGIDRTNVVWKVLDALEAGEKLPVLVVNNSMDAQTWLTVISSLMSRKEARELFRFSTFERAATLQVDRYSQFRGRAVVAIPVEDAEAAARMDGVEVINTKDAGEGYEVGGVWASISKKALEHYPSHGELIAALDAQPPLNPDRPRLGDAMRQLNL</sequence>
<dbReference type="KEGG" id="crie:AK829_11185"/>
<dbReference type="EMBL" id="CP012342">
    <property type="protein sequence ID" value="AKV59589.1"/>
    <property type="molecule type" value="Genomic_DNA"/>
</dbReference>
<evidence type="ECO:0000259" key="3">
    <source>
        <dbReference type="Pfam" id="PF20014"/>
    </source>
</evidence>
<dbReference type="PATRIC" id="fig|156976.3.peg.2254"/>
<evidence type="ECO:0000259" key="2">
    <source>
        <dbReference type="Pfam" id="PF20013"/>
    </source>
</evidence>
<dbReference type="STRING" id="156976.AK829_11185"/>
<organism evidence="4 5">
    <name type="scientific">Corynebacterium riegelii</name>
    <dbReference type="NCBI Taxonomy" id="156976"/>
    <lineage>
        <taxon>Bacteria</taxon>
        <taxon>Bacillati</taxon>
        <taxon>Actinomycetota</taxon>
        <taxon>Actinomycetes</taxon>
        <taxon>Mycobacteriales</taxon>
        <taxon>Corynebacteriaceae</taxon>
        <taxon>Corynebacterium</taxon>
    </lineage>
</organism>
<reference evidence="4 5" key="1">
    <citation type="submission" date="2015-08" db="EMBL/GenBank/DDBJ databases">
        <authorList>
            <person name="Babu N.S."/>
            <person name="Beckwith C.J."/>
            <person name="Beseler K.G."/>
            <person name="Brison A."/>
            <person name="Carone J.V."/>
            <person name="Caskin T.P."/>
            <person name="Diamond M."/>
            <person name="Durham M.E."/>
            <person name="Foxe J.M."/>
            <person name="Go M."/>
            <person name="Henderson B.A."/>
            <person name="Jones I.B."/>
            <person name="McGettigan J.A."/>
            <person name="Micheletti S.J."/>
            <person name="Nasrallah M.E."/>
            <person name="Ortiz D."/>
            <person name="Piller C.R."/>
            <person name="Privatt S.R."/>
            <person name="Schneider S.L."/>
            <person name="Sharp S."/>
            <person name="Smith T.C."/>
            <person name="Stanton J.D."/>
            <person name="Ullery H.E."/>
            <person name="Wilson R.J."/>
            <person name="Serrano M.G."/>
            <person name="Buck G."/>
            <person name="Lee V."/>
            <person name="Wang Y."/>
            <person name="Carvalho R."/>
            <person name="Voegtly L."/>
            <person name="Shi R."/>
            <person name="Duckworth R."/>
            <person name="Johnson A."/>
            <person name="Loviza R."/>
            <person name="Walstead R."/>
            <person name="Shah Z."/>
            <person name="Kiflezghi M."/>
            <person name="Wade K."/>
            <person name="Ball S.L."/>
            <person name="Bradley K.W."/>
            <person name="Asai D.J."/>
            <person name="Bowman C.A."/>
            <person name="Russell D.A."/>
            <person name="Pope W.H."/>
            <person name="Jacobs-Sera D."/>
            <person name="Hendrix R.W."/>
            <person name="Hatfull G.F."/>
        </authorList>
    </citation>
    <scope>NUCLEOTIDE SEQUENCE [LARGE SCALE GENOMIC DNA]</scope>
    <source>
        <strain evidence="4 5">PUDD_83A45</strain>
    </source>
</reference>
<dbReference type="RefSeq" id="WP_052205935.1">
    <property type="nucleotide sequence ID" value="NZ_CP012342.1"/>
</dbReference>
<gene>
    <name evidence="4" type="ORF">AK829_11185</name>
</gene>
<feature type="domain" description="GTPase-associated protein 1 middle" evidence="3">
    <location>
        <begin position="176"/>
        <end position="262"/>
    </location>
</feature>
<name>A0A0K1RDU6_9CORY</name>